<feature type="transmembrane region" description="Helical" evidence="13">
    <location>
        <begin position="247"/>
        <end position="266"/>
    </location>
</feature>
<dbReference type="PROSITE" id="PS50109">
    <property type="entry name" value="HIS_KIN"/>
    <property type="match status" value="1"/>
</dbReference>
<feature type="transmembrane region" description="Helical" evidence="13">
    <location>
        <begin position="468"/>
        <end position="488"/>
    </location>
</feature>
<dbReference type="InterPro" id="IPR013767">
    <property type="entry name" value="PAS_fold"/>
</dbReference>
<dbReference type="PRINTS" id="PR00344">
    <property type="entry name" value="BCTRLSENSOR"/>
</dbReference>
<feature type="coiled-coil region" evidence="12">
    <location>
        <begin position="643"/>
        <end position="681"/>
    </location>
</feature>
<keyword evidence="8 13" id="KW-1133">Transmembrane helix</keyword>
<dbReference type="InterPro" id="IPR004358">
    <property type="entry name" value="Sig_transdc_His_kin-like_C"/>
</dbReference>
<feature type="transmembrane region" description="Helical" evidence="13">
    <location>
        <begin position="342"/>
        <end position="361"/>
    </location>
</feature>
<evidence type="ECO:0000256" key="12">
    <source>
        <dbReference type="SAM" id="Coils"/>
    </source>
</evidence>
<comment type="subcellular location">
    <subcellularLocation>
        <location evidence="2">Membrane</location>
        <topology evidence="2">Multi-pass membrane protein</topology>
    </subcellularLocation>
</comment>
<evidence type="ECO:0000256" key="6">
    <source>
        <dbReference type="ARBA" id="ARBA00022692"/>
    </source>
</evidence>
<dbReference type="CDD" id="cd00082">
    <property type="entry name" value="HisKA"/>
    <property type="match status" value="1"/>
</dbReference>
<feature type="domain" description="PAS" evidence="16">
    <location>
        <begin position="540"/>
        <end position="591"/>
    </location>
</feature>
<evidence type="ECO:0000313" key="17">
    <source>
        <dbReference type="EMBL" id="USR89365.1"/>
    </source>
</evidence>
<feature type="domain" description="Response regulatory" evidence="15">
    <location>
        <begin position="952"/>
        <end position="1068"/>
    </location>
</feature>
<dbReference type="Gene3D" id="3.30.450.20">
    <property type="entry name" value="PAS domain"/>
    <property type="match status" value="1"/>
</dbReference>
<feature type="transmembrane region" description="Helical" evidence="13">
    <location>
        <begin position="56"/>
        <end position="73"/>
    </location>
</feature>
<dbReference type="CDD" id="cd00130">
    <property type="entry name" value="PAS"/>
    <property type="match status" value="1"/>
</dbReference>
<dbReference type="Gene3D" id="1.20.1740.10">
    <property type="entry name" value="Amino acid/polyamine transporter I"/>
    <property type="match status" value="1"/>
</dbReference>
<dbReference type="PANTHER" id="PTHR43047:SF64">
    <property type="entry name" value="HISTIDINE KINASE CONTAINING CHEY-HOMOLOGOUS RECEIVER DOMAIN AND PAS DOMAIN-RELATED"/>
    <property type="match status" value="1"/>
</dbReference>
<keyword evidence="17" id="KW-0067">ATP-binding</keyword>
<evidence type="ECO:0000259" key="15">
    <source>
        <dbReference type="PROSITE" id="PS50110"/>
    </source>
</evidence>
<evidence type="ECO:0000256" key="4">
    <source>
        <dbReference type="ARBA" id="ARBA00022553"/>
    </source>
</evidence>
<dbReference type="GO" id="GO:0005524">
    <property type="term" value="F:ATP binding"/>
    <property type="evidence" value="ECO:0007669"/>
    <property type="project" value="UniProtKB-KW"/>
</dbReference>
<evidence type="ECO:0000256" key="9">
    <source>
        <dbReference type="ARBA" id="ARBA00023012"/>
    </source>
</evidence>
<dbReference type="InterPro" id="IPR036097">
    <property type="entry name" value="HisK_dim/P_sf"/>
</dbReference>
<dbReference type="InterPro" id="IPR011006">
    <property type="entry name" value="CheY-like_superfamily"/>
</dbReference>
<organism evidence="17 18">
    <name type="scientific">Phormidium yuhuli AB48</name>
    <dbReference type="NCBI Taxonomy" id="2940671"/>
    <lineage>
        <taxon>Bacteria</taxon>
        <taxon>Bacillati</taxon>
        <taxon>Cyanobacteriota</taxon>
        <taxon>Cyanophyceae</taxon>
        <taxon>Oscillatoriophycideae</taxon>
        <taxon>Oscillatoriales</taxon>
        <taxon>Oscillatoriaceae</taxon>
        <taxon>Phormidium</taxon>
        <taxon>Phormidium yuhuli</taxon>
    </lineage>
</organism>
<reference evidence="17" key="1">
    <citation type="submission" date="2022-06" db="EMBL/GenBank/DDBJ databases">
        <title>Genome sequence of Phormidium yuhuli AB48 isolated from an industrial photobioreactor environment.</title>
        <authorList>
            <person name="Qiu Y."/>
            <person name="Noonan A.J.C."/>
            <person name="Dofher K."/>
            <person name="Koch M."/>
            <person name="Kieft B."/>
            <person name="Lin X."/>
            <person name="Ziels R.M."/>
            <person name="Hallam S.J."/>
        </authorList>
    </citation>
    <scope>NUCLEOTIDE SEQUENCE</scope>
    <source>
        <strain evidence="17">AB48</strain>
    </source>
</reference>
<evidence type="ECO:0000256" key="10">
    <source>
        <dbReference type="ARBA" id="ARBA00023136"/>
    </source>
</evidence>
<keyword evidence="10 13" id="KW-0472">Membrane</keyword>
<dbReference type="SMART" id="SM00387">
    <property type="entry name" value="HATPase_c"/>
    <property type="match status" value="1"/>
</dbReference>
<keyword evidence="5" id="KW-0808">Transferase</keyword>
<dbReference type="SUPFAM" id="SSF52172">
    <property type="entry name" value="CheY-like"/>
    <property type="match status" value="1"/>
</dbReference>
<dbReference type="SUPFAM" id="SSF55785">
    <property type="entry name" value="PYP-like sensor domain (PAS domain)"/>
    <property type="match status" value="1"/>
</dbReference>
<dbReference type="SUPFAM" id="SSF55874">
    <property type="entry name" value="ATPase domain of HSP90 chaperone/DNA topoisomerase II/histidine kinase"/>
    <property type="match status" value="1"/>
</dbReference>
<dbReference type="Proteomes" id="UP001056708">
    <property type="component" value="Chromosome"/>
</dbReference>
<feature type="transmembrane region" description="Helical" evidence="13">
    <location>
        <begin position="296"/>
        <end position="321"/>
    </location>
</feature>
<accession>A0ABY5AKJ0</accession>
<evidence type="ECO:0000256" key="1">
    <source>
        <dbReference type="ARBA" id="ARBA00000085"/>
    </source>
</evidence>
<feature type="transmembrane region" description="Helical" evidence="13">
    <location>
        <begin position="399"/>
        <end position="418"/>
    </location>
</feature>
<dbReference type="CDD" id="cd17546">
    <property type="entry name" value="REC_hyHK_CKI1_RcsC-like"/>
    <property type="match status" value="1"/>
</dbReference>
<dbReference type="PROSITE" id="PS50110">
    <property type="entry name" value="RESPONSE_REGULATORY"/>
    <property type="match status" value="1"/>
</dbReference>
<evidence type="ECO:0000256" key="8">
    <source>
        <dbReference type="ARBA" id="ARBA00022989"/>
    </source>
</evidence>
<dbReference type="InterPro" id="IPR005467">
    <property type="entry name" value="His_kinase_dom"/>
</dbReference>
<dbReference type="Pfam" id="PF00512">
    <property type="entry name" value="HisKA"/>
    <property type="match status" value="1"/>
</dbReference>
<evidence type="ECO:0000259" key="16">
    <source>
        <dbReference type="PROSITE" id="PS50112"/>
    </source>
</evidence>
<evidence type="ECO:0000256" key="2">
    <source>
        <dbReference type="ARBA" id="ARBA00004141"/>
    </source>
</evidence>
<comment type="catalytic activity">
    <reaction evidence="1">
        <text>ATP + protein L-histidine = ADP + protein N-phospho-L-histidine.</text>
        <dbReference type="EC" id="2.7.13.3"/>
    </reaction>
</comment>
<evidence type="ECO:0000259" key="14">
    <source>
        <dbReference type="PROSITE" id="PS50109"/>
    </source>
</evidence>
<name>A0ABY5AKJ0_9CYAN</name>
<keyword evidence="6 13" id="KW-0812">Transmembrane</keyword>
<evidence type="ECO:0000256" key="13">
    <source>
        <dbReference type="SAM" id="Phobius"/>
    </source>
</evidence>
<keyword evidence="12" id="KW-0175">Coiled coil</keyword>
<dbReference type="Pfam" id="PF02518">
    <property type="entry name" value="HATPase_c"/>
    <property type="match status" value="1"/>
</dbReference>
<dbReference type="InterPro" id="IPR003594">
    <property type="entry name" value="HATPase_dom"/>
</dbReference>
<evidence type="ECO:0000256" key="11">
    <source>
        <dbReference type="PROSITE-ProRule" id="PRU00169"/>
    </source>
</evidence>
<feature type="modified residue" description="4-aspartylphosphate" evidence="11">
    <location>
        <position position="1001"/>
    </location>
</feature>
<dbReference type="SUPFAM" id="SSF47384">
    <property type="entry name" value="Homodimeric domain of signal transducing histidine kinase"/>
    <property type="match status" value="1"/>
</dbReference>
<feature type="transmembrane region" description="Helical" evidence="13">
    <location>
        <begin position="367"/>
        <end position="387"/>
    </location>
</feature>
<dbReference type="SMART" id="SM00388">
    <property type="entry name" value="HisKA"/>
    <property type="match status" value="1"/>
</dbReference>
<feature type="transmembrane region" description="Helical" evidence="13">
    <location>
        <begin position="508"/>
        <end position="531"/>
    </location>
</feature>
<evidence type="ECO:0000256" key="3">
    <source>
        <dbReference type="ARBA" id="ARBA00012438"/>
    </source>
</evidence>
<sequence length="1162" mass="128700">MFSWLAPPTNSGSVESLPRLKLPRLLSVLEVWGFGLSGLLLWLGPGPASNADIGQPLIWVWLVATIIGVLYNLQVKHLGSQYPNVSGGTPNYITRLLDNHPFLARYGAIGYFLGWVSVPSMNGIVLAGLIAANLETLGIDAPEGLLRIIFTSVPFIVAYSGTRAISILHLFFILPAVGFFLVFCTQGLGWLALSPNSPGFFPSQWDPFAVGDWAKWYFLAVYAAYGCETASVFVADNQKPYKTLRSLTFAAILLPIIYTGGSWLLMRLASDPELGSNTFVQLVAVSRPFWGNAAPVLVTFLIASGCLLSSATAVALSPRVLYQLSRDRYLSPVFAVVSRRGAFGPGLSFTFALSLLCLLWGDVERVVMVTGTGYLSSAMLLHLGMWLKRGTNSSWLPRCSLAFFLLEATVLVVGGLMWRGWDLLLGLAFPIVVLLFDAAIAQNRFFLFQTDWWIRLYRRKLGDNFQNFVAVQVGMLLLLLCGATFLSWQSHVWMISTTNPAALADVSANLLVLLLLTVGFVGVAIACWTSLPQAEAIVETRDRAQLLFRVADDAIMVLDSQGVIQEVNPAASSLFNLPGFELLTRPLWEYLPHFPRDIETAPRISEQDFKRGTDSGTVEVGLSLLETEASREYLAILRDVTEQKQAKEALRQSEEQLRRWATELEQRVQERTAELQEAMELADAANHAKSDFLASMSHELRTPLNGILGYAQILQRSARLTGQDLHGVEIIQQCGGHLLTLINDILDLSKIEAGKMELHPSEFHFPAFLQGVVEICRVRSQAKQIEFFYLADPHLPIGVKADEKRLRQVLINLLGNAIKFTPKGNVCFKVSVLESPEAEAGNSASQEASPYRVEFEITDTGVGMTPEQLDKIFLPFEQVGEGKRQAEGTGLGLAITRQILELMESPIEVRSTPNQGSRFSFVATLEPAEDWVNSLTQSDLGKIVGYEGDRRTLLIIDDRWENRSVILNLLTPLGFTVIEAEEGEQGLKMILEQRPDLVITDLAMPGMDGFTFLKALRQHPEINATPTIVSSASVLAIDQHKSLAAGGDDFLPKPVQADELLQKISDTIAISWIYEQQESSHMTTSLTPPDSPEGGLYYPPLENIERFLDLARQGLLNRLVEEVKQLSEQTPRYQQFAEHIEELAQEFKIKQIRDFLEATPES</sequence>
<dbReference type="Pfam" id="PF00324">
    <property type="entry name" value="AA_permease"/>
    <property type="match status" value="1"/>
</dbReference>
<evidence type="ECO:0000313" key="18">
    <source>
        <dbReference type="Proteomes" id="UP001056708"/>
    </source>
</evidence>
<feature type="transmembrane region" description="Helical" evidence="13">
    <location>
        <begin position="109"/>
        <end position="132"/>
    </location>
</feature>
<dbReference type="InterPro" id="IPR036890">
    <property type="entry name" value="HATPase_C_sf"/>
</dbReference>
<feature type="transmembrane region" description="Helical" evidence="13">
    <location>
        <begin position="144"/>
        <end position="161"/>
    </location>
</feature>
<dbReference type="Gene3D" id="3.40.50.2300">
    <property type="match status" value="1"/>
</dbReference>
<dbReference type="InterPro" id="IPR004841">
    <property type="entry name" value="AA-permease/SLC12A_dom"/>
</dbReference>
<keyword evidence="9" id="KW-0902">Two-component regulatory system</keyword>
<keyword evidence="18" id="KW-1185">Reference proteome</keyword>
<dbReference type="NCBIfam" id="TIGR00229">
    <property type="entry name" value="sensory_box"/>
    <property type="match status" value="1"/>
</dbReference>
<dbReference type="PROSITE" id="PS50112">
    <property type="entry name" value="PAS"/>
    <property type="match status" value="1"/>
</dbReference>
<evidence type="ECO:0000256" key="7">
    <source>
        <dbReference type="ARBA" id="ARBA00022777"/>
    </source>
</evidence>
<dbReference type="Pfam" id="PF00072">
    <property type="entry name" value="Response_reg"/>
    <property type="match status" value="1"/>
</dbReference>
<dbReference type="InterPro" id="IPR001789">
    <property type="entry name" value="Sig_transdc_resp-reg_receiver"/>
</dbReference>
<dbReference type="SMART" id="SM00448">
    <property type="entry name" value="REC"/>
    <property type="match status" value="1"/>
</dbReference>
<protein>
    <recommendedName>
        <fullName evidence="3">histidine kinase</fullName>
        <ecNumber evidence="3">2.7.13.3</ecNumber>
    </recommendedName>
</protein>
<dbReference type="PANTHER" id="PTHR43047">
    <property type="entry name" value="TWO-COMPONENT HISTIDINE PROTEIN KINASE"/>
    <property type="match status" value="1"/>
</dbReference>
<gene>
    <name evidence="17" type="ORF">NEA10_10710</name>
</gene>
<dbReference type="Gene3D" id="1.10.287.130">
    <property type="match status" value="1"/>
</dbReference>
<feature type="transmembrane region" description="Helical" evidence="13">
    <location>
        <begin position="168"/>
        <end position="193"/>
    </location>
</feature>
<proteinExistence type="predicted"/>
<evidence type="ECO:0000256" key="5">
    <source>
        <dbReference type="ARBA" id="ARBA00022679"/>
    </source>
</evidence>
<dbReference type="EMBL" id="CP098611">
    <property type="protein sequence ID" value="USR89365.1"/>
    <property type="molecule type" value="Genomic_DNA"/>
</dbReference>
<dbReference type="Gene3D" id="3.30.565.10">
    <property type="entry name" value="Histidine kinase-like ATPase, C-terminal domain"/>
    <property type="match status" value="1"/>
</dbReference>
<feature type="transmembrane region" description="Helical" evidence="13">
    <location>
        <begin position="424"/>
        <end position="447"/>
    </location>
</feature>
<keyword evidence="7" id="KW-0418">Kinase</keyword>
<dbReference type="CDD" id="cd16922">
    <property type="entry name" value="HATPase_EvgS-ArcB-TorS-like"/>
    <property type="match status" value="1"/>
</dbReference>
<dbReference type="RefSeq" id="WP_252659698.1">
    <property type="nucleotide sequence ID" value="NZ_CP098611.1"/>
</dbReference>
<feature type="transmembrane region" description="Helical" evidence="13">
    <location>
        <begin position="213"/>
        <end position="235"/>
    </location>
</feature>
<dbReference type="InterPro" id="IPR000014">
    <property type="entry name" value="PAS"/>
</dbReference>
<dbReference type="InterPro" id="IPR035965">
    <property type="entry name" value="PAS-like_dom_sf"/>
</dbReference>
<dbReference type="Pfam" id="PF00989">
    <property type="entry name" value="PAS"/>
    <property type="match status" value="1"/>
</dbReference>
<keyword evidence="4 11" id="KW-0597">Phosphoprotein</keyword>
<dbReference type="EC" id="2.7.13.3" evidence="3"/>
<keyword evidence="17" id="KW-0547">Nucleotide-binding</keyword>
<dbReference type="SMART" id="SM00091">
    <property type="entry name" value="PAS"/>
    <property type="match status" value="1"/>
</dbReference>
<dbReference type="InterPro" id="IPR003661">
    <property type="entry name" value="HisK_dim/P_dom"/>
</dbReference>
<feature type="domain" description="Histidine kinase" evidence="14">
    <location>
        <begin position="695"/>
        <end position="927"/>
    </location>
</feature>